<dbReference type="Proteomes" id="UP000078459">
    <property type="component" value="Unassembled WGS sequence"/>
</dbReference>
<reference evidence="1 2" key="2">
    <citation type="submission" date="2016-06" db="EMBL/GenBank/DDBJ databases">
        <title>Pedobacter psychrophilus sp. nov., isolated from Antarctic fragmentary rock.</title>
        <authorList>
            <person name="Svec P."/>
        </authorList>
    </citation>
    <scope>NUCLEOTIDE SEQUENCE [LARGE SCALE GENOMIC DNA]</scope>
    <source>
        <strain evidence="1 2">CCM 8644</strain>
    </source>
</reference>
<dbReference type="OrthoDB" id="598035at2"/>
<reference evidence="1 2" key="1">
    <citation type="submission" date="2016-04" db="EMBL/GenBank/DDBJ databases">
        <authorList>
            <person name="Evans L.H."/>
            <person name="Alamgir A."/>
            <person name="Owens N."/>
            <person name="Weber N.D."/>
            <person name="Virtaneva K."/>
            <person name="Barbian K."/>
            <person name="Babar A."/>
            <person name="Rosenke K."/>
        </authorList>
    </citation>
    <scope>NUCLEOTIDE SEQUENCE [LARGE SCALE GENOMIC DNA]</scope>
    <source>
        <strain evidence="1 2">CCM 8644</strain>
    </source>
</reference>
<dbReference type="STRING" id="1826909.A5893_11795"/>
<dbReference type="Pfam" id="PF12732">
    <property type="entry name" value="YtxH"/>
    <property type="match status" value="1"/>
</dbReference>
<dbReference type="AlphaFoldDB" id="A0A179DCF8"/>
<evidence type="ECO:0000313" key="2">
    <source>
        <dbReference type="Proteomes" id="UP000078459"/>
    </source>
</evidence>
<dbReference type="InterPro" id="IPR024623">
    <property type="entry name" value="YtxH"/>
</dbReference>
<sequence>MENNSKSLIALMAGLVAGAALGVLFAPEKGSETRDKLSDSLKNLGDSIKEKAAEEIDNLSEFKDKVVSKIKSKLQVAEEDIDQLDNDVEHA</sequence>
<comment type="caution">
    <text evidence="1">The sequence shown here is derived from an EMBL/GenBank/DDBJ whole genome shotgun (WGS) entry which is preliminary data.</text>
</comment>
<name>A0A179DCF8_9SPHI</name>
<organism evidence="1 2">
    <name type="scientific">Pedobacter psychrophilus</name>
    <dbReference type="NCBI Taxonomy" id="1826909"/>
    <lineage>
        <taxon>Bacteria</taxon>
        <taxon>Pseudomonadati</taxon>
        <taxon>Bacteroidota</taxon>
        <taxon>Sphingobacteriia</taxon>
        <taxon>Sphingobacteriales</taxon>
        <taxon>Sphingobacteriaceae</taxon>
        <taxon>Pedobacter</taxon>
    </lineage>
</organism>
<evidence type="ECO:0000313" key="1">
    <source>
        <dbReference type="EMBL" id="OAQ38726.1"/>
    </source>
</evidence>
<keyword evidence="2" id="KW-1185">Reference proteome</keyword>
<evidence type="ECO:0008006" key="3">
    <source>
        <dbReference type="Google" id="ProtNLM"/>
    </source>
</evidence>
<proteinExistence type="predicted"/>
<dbReference type="EMBL" id="LWHJ01000029">
    <property type="protein sequence ID" value="OAQ38726.1"/>
    <property type="molecule type" value="Genomic_DNA"/>
</dbReference>
<dbReference type="RefSeq" id="WP_068822878.1">
    <property type="nucleotide sequence ID" value="NZ_LWHJ01000029.1"/>
</dbReference>
<gene>
    <name evidence="1" type="ORF">A5893_11795</name>
</gene>
<accession>A0A179DCF8</accession>
<protein>
    <recommendedName>
        <fullName evidence="3">Gas vesicle protein</fullName>
    </recommendedName>
</protein>